<gene>
    <name evidence="15" type="ORF">NE237_020349</name>
</gene>
<evidence type="ECO:0000259" key="14">
    <source>
        <dbReference type="SMART" id="SM00485"/>
    </source>
</evidence>
<keyword evidence="4" id="KW-0540">Nuclease</keyword>
<dbReference type="SUPFAM" id="SSF47807">
    <property type="entry name" value="5' to 3' exonuclease, C-terminal subdomain"/>
    <property type="match status" value="1"/>
</dbReference>
<keyword evidence="16" id="KW-1185">Reference proteome</keyword>
<feature type="compositionally biased region" description="Basic residues" evidence="12">
    <location>
        <begin position="1362"/>
        <end position="1372"/>
    </location>
</feature>
<evidence type="ECO:0000313" key="15">
    <source>
        <dbReference type="EMBL" id="KAJ4960439.1"/>
    </source>
</evidence>
<protein>
    <recommendedName>
        <fullName evidence="17">DNA repair protein UVH3</fullName>
    </recommendedName>
</protein>
<dbReference type="GO" id="GO:0004520">
    <property type="term" value="F:DNA endonuclease activity"/>
    <property type="evidence" value="ECO:0007669"/>
    <property type="project" value="TreeGrafter"/>
</dbReference>
<feature type="region of interest" description="Disordered" evidence="12">
    <location>
        <begin position="1203"/>
        <end position="1427"/>
    </location>
</feature>
<dbReference type="InterPro" id="IPR006085">
    <property type="entry name" value="XPG_DNA_repair_N"/>
</dbReference>
<feature type="compositionally biased region" description="Polar residues" evidence="12">
    <location>
        <begin position="1520"/>
        <end position="1536"/>
    </location>
</feature>
<dbReference type="OrthoDB" id="31113at2759"/>
<dbReference type="InterPro" id="IPR008918">
    <property type="entry name" value="HhH2"/>
</dbReference>
<dbReference type="FunFam" id="1.10.150.20:FF:000050">
    <property type="entry name" value="DNA repair protein UVH3"/>
    <property type="match status" value="1"/>
</dbReference>
<sequence length="1580" mass="175515">MLARALFDQVHRQWPSGSVSSWKGIGGNGRRKRYVVSMGVQGLWELLAPVGRRVSVETLAGKKLAIDASIWMIQFMKAMRDDKGEMVRNAHLLGFFRRICKLLYLRTKPVFVFDGGTPALKRRTVIARRRQRENAQAKIRKTAEKLLLNHLKSMKLKELAADIESQKHDPKGKKIVSDAGDMTQTSSKLNDAVPGAKNQEMLDELLAASLAAEEDGSLFGNASMSAGGIPSEESDGDDEEMILPVMHGSVDPSILAALPPSMQLDLLVQMREKLMAENRQKYQKVKKAPAKFSELQIQAYLKTVAFRREIDDVQKSAAGRGVGGVQTSRIASEANREFIFSSSFTGDKHILTSAGVEKNGDMEQQTPRTEAVSSDFVNHISSTAKGDSTTASATDESRGGFHDDVETYLDERGRVRVSRVRAMGIRMTRDLQQNLDLMKEIEQVKMKENISTNMEVISNEQVYGVQESFCENNHSHESSNDGENGTISINDGMDLLVEGRSPQTNEQSVLGNKIPLVISFYEHDNGNKCTDGDVDNLFASLVAGDSVIPSSKLVPTEKHPCASDSECFWEEGSIEETNGNFSNDAKEEAKQTLAYDNINDEAEVDWEEGVSDVPEMASPQKIAVSKGSLEEAAAFEEAIRRSLEDFTVEKSLNVSAGTSDTELSEQVISQSTSIEYEKDCSDTHNLPLEDNFQQNQSCNDVDDLERLNNVGVRDMLQTTESPNKQLQSYRELQGLIHGKEVVTDQSHLVSDVGRLSDETVEDRNVCIEACSTHQVNSKEPKEAPLKSKTSDATLVDAFQNKPEAAPSVVSCETTDNAILQARYFVKETATDASVDHNLVSEKDHGVLSREKERYRDVVEDKVDASETALDEEMLHLRQERINLGDEQKKLERNAESVSSEMFAECQELLQMFGLPYIIAPMEAEAQCAYMELANLVDGVITDDSDVFLFGARNVYKNIFDERKYVETYFMKDIENELGLNREKLIHMALLLGSDYTEGISGIGIVNAIEVVRAFPEEDGLRKFREWLESPDPSILGKFDVQIGSTSRKRSSKANNNDLDHLQDSVEGSASDGSVSKSHDNSQSMDDIQTIKQIFMDKHRNVSKNWHIPSSFPSEAVTSAYASPQVDKSTEPFSWGKPDLFVLHKLCWEKFGWSNQKTDELLVPVLKEYSKHETQLRLEAFYSFNERFAKIRSKRIKKALKGITGNQSSGLTTDLPEESSKASKKRRVNPSDPNENKPENSLYERNDDVTGNEDNVSEKSTKKQSQKKEIGSGPVQSTVGHPNLAIWEESKQDTKEGLSRDGRGRGRSRGRGRGRGGRGGGQGKGKAIPSFEVTESSASDGSDHDDVQEIQAEGTGGLTAVRRSTRPRKHVKYASKEPDDSESSDQSNEKGRDERTLDQEPELGKDILGRAAEDSWENDHYVGGSDHSLNYGLSKDYLEVGGGFCEDEADQEADPFQQVSYQPISKPGIGNLFLDDRLSDEYLKTGDAFCMNKAEMDDDQSHQSVSSPPRDHDTHIDDASGITQSRYHPEIESNNDPSDLGLSPEENEQELPNEDSGPTSTTGLHAMPLLRRKRRKIGKNV</sequence>
<evidence type="ECO:0000313" key="16">
    <source>
        <dbReference type="Proteomes" id="UP001141806"/>
    </source>
</evidence>
<comment type="caution">
    <text evidence="15">The sequence shown here is derived from an EMBL/GenBank/DDBJ whole genome shotgun (WGS) entry which is preliminary data.</text>
</comment>
<evidence type="ECO:0000256" key="11">
    <source>
        <dbReference type="ARBA" id="ARBA00023242"/>
    </source>
</evidence>
<dbReference type="GO" id="GO:0006289">
    <property type="term" value="P:nucleotide-excision repair"/>
    <property type="evidence" value="ECO:0007669"/>
    <property type="project" value="InterPro"/>
</dbReference>
<organism evidence="15 16">
    <name type="scientific">Protea cynaroides</name>
    <dbReference type="NCBI Taxonomy" id="273540"/>
    <lineage>
        <taxon>Eukaryota</taxon>
        <taxon>Viridiplantae</taxon>
        <taxon>Streptophyta</taxon>
        <taxon>Embryophyta</taxon>
        <taxon>Tracheophyta</taxon>
        <taxon>Spermatophyta</taxon>
        <taxon>Magnoliopsida</taxon>
        <taxon>Proteales</taxon>
        <taxon>Proteaceae</taxon>
        <taxon>Protea</taxon>
    </lineage>
</organism>
<dbReference type="CDD" id="cd09868">
    <property type="entry name" value="PIN_XPG_RAD2"/>
    <property type="match status" value="2"/>
</dbReference>
<evidence type="ECO:0000256" key="6">
    <source>
        <dbReference type="ARBA" id="ARBA00022759"/>
    </source>
</evidence>
<dbReference type="GO" id="GO:0046872">
    <property type="term" value="F:metal ion binding"/>
    <property type="evidence" value="ECO:0007669"/>
    <property type="project" value="UniProtKB-KW"/>
</dbReference>
<comment type="subcellular location">
    <subcellularLocation>
        <location evidence="2">Nucleus</location>
    </subcellularLocation>
</comment>
<evidence type="ECO:0000256" key="10">
    <source>
        <dbReference type="ARBA" id="ARBA00023204"/>
    </source>
</evidence>
<dbReference type="PRINTS" id="PR00066">
    <property type="entry name" value="XRODRMPGMNTG"/>
</dbReference>
<evidence type="ECO:0000256" key="3">
    <source>
        <dbReference type="ARBA" id="ARBA00005283"/>
    </source>
</evidence>
<keyword evidence="9" id="KW-0460">Magnesium</keyword>
<feature type="compositionally biased region" description="Basic residues" evidence="12">
    <location>
        <begin position="1304"/>
        <end position="1315"/>
    </location>
</feature>
<evidence type="ECO:0008006" key="17">
    <source>
        <dbReference type="Google" id="ProtNLM"/>
    </source>
</evidence>
<feature type="compositionally biased region" description="Polar residues" evidence="12">
    <location>
        <begin position="1065"/>
        <end position="1083"/>
    </location>
</feature>
<dbReference type="Proteomes" id="UP001141806">
    <property type="component" value="Unassembled WGS sequence"/>
</dbReference>
<evidence type="ECO:0000256" key="8">
    <source>
        <dbReference type="ARBA" id="ARBA00022801"/>
    </source>
</evidence>
<accession>A0A9Q0K1K2</accession>
<feature type="compositionally biased region" description="Basic and acidic residues" evidence="12">
    <location>
        <begin position="1255"/>
        <end position="1269"/>
    </location>
</feature>
<dbReference type="InterPro" id="IPR006084">
    <property type="entry name" value="XPG/Rad2"/>
</dbReference>
<dbReference type="EMBL" id="JAMYWD010000009">
    <property type="protein sequence ID" value="KAJ4960439.1"/>
    <property type="molecule type" value="Genomic_DNA"/>
</dbReference>
<dbReference type="Gene3D" id="3.40.50.1010">
    <property type="entry name" value="5'-nuclease"/>
    <property type="match status" value="2"/>
</dbReference>
<evidence type="ECO:0000256" key="2">
    <source>
        <dbReference type="ARBA" id="ARBA00004123"/>
    </source>
</evidence>
<dbReference type="GO" id="GO:0005634">
    <property type="term" value="C:nucleus"/>
    <property type="evidence" value="ECO:0007669"/>
    <property type="project" value="UniProtKB-SubCell"/>
</dbReference>
<proteinExistence type="inferred from homology"/>
<keyword evidence="7" id="KW-0227">DNA damage</keyword>
<dbReference type="PANTHER" id="PTHR16171:SF7">
    <property type="entry name" value="DNA REPAIR PROTEIN RAD2"/>
    <property type="match status" value="1"/>
</dbReference>
<keyword evidence="11" id="KW-0539">Nucleus</keyword>
<keyword evidence="8" id="KW-0378">Hydrolase</keyword>
<feature type="region of interest" description="Disordered" evidence="12">
    <location>
        <begin position="163"/>
        <end position="193"/>
    </location>
</feature>
<feature type="domain" description="XPG N-terminal" evidence="14">
    <location>
        <begin position="38"/>
        <end position="135"/>
    </location>
</feature>
<evidence type="ECO:0000256" key="1">
    <source>
        <dbReference type="ARBA" id="ARBA00001946"/>
    </source>
</evidence>
<keyword evidence="5" id="KW-0479">Metal-binding</keyword>
<feature type="domain" description="XPG-I" evidence="13">
    <location>
        <begin position="910"/>
        <end position="979"/>
    </location>
</feature>
<feature type="compositionally biased region" description="Basic and acidic residues" evidence="12">
    <location>
        <begin position="1287"/>
        <end position="1303"/>
    </location>
</feature>
<reference evidence="15" key="1">
    <citation type="journal article" date="2023" name="Plant J.">
        <title>The genome of the king protea, Protea cynaroides.</title>
        <authorList>
            <person name="Chang J."/>
            <person name="Duong T.A."/>
            <person name="Schoeman C."/>
            <person name="Ma X."/>
            <person name="Roodt D."/>
            <person name="Barker N."/>
            <person name="Li Z."/>
            <person name="Van de Peer Y."/>
            <person name="Mizrachi E."/>
        </authorList>
    </citation>
    <scope>NUCLEOTIDE SEQUENCE</scope>
    <source>
        <tissue evidence="15">Young leaves</tissue>
    </source>
</reference>
<feature type="compositionally biased region" description="Basic residues" evidence="12">
    <location>
        <begin position="1569"/>
        <end position="1580"/>
    </location>
</feature>
<feature type="compositionally biased region" description="Basic and acidic residues" evidence="12">
    <location>
        <begin position="395"/>
        <end position="405"/>
    </location>
</feature>
<evidence type="ECO:0000256" key="5">
    <source>
        <dbReference type="ARBA" id="ARBA00022723"/>
    </source>
</evidence>
<name>A0A9Q0K1K2_9MAGN</name>
<dbReference type="SUPFAM" id="SSF88723">
    <property type="entry name" value="PIN domain-like"/>
    <property type="match status" value="1"/>
</dbReference>
<dbReference type="PRINTS" id="PR00853">
    <property type="entry name" value="XPGRADSUPER"/>
</dbReference>
<feature type="region of interest" description="Disordered" evidence="12">
    <location>
        <begin position="381"/>
        <end position="405"/>
    </location>
</feature>
<dbReference type="InterPro" id="IPR029060">
    <property type="entry name" value="PIN-like_dom_sf"/>
</dbReference>
<evidence type="ECO:0000256" key="9">
    <source>
        <dbReference type="ARBA" id="ARBA00022842"/>
    </source>
</evidence>
<keyword evidence="10" id="KW-0234">DNA repair</keyword>
<evidence type="ECO:0000256" key="7">
    <source>
        <dbReference type="ARBA" id="ARBA00022763"/>
    </source>
</evidence>
<feature type="compositionally biased region" description="Basic and acidic residues" evidence="12">
    <location>
        <begin position="1233"/>
        <end position="1247"/>
    </location>
</feature>
<feature type="compositionally biased region" description="Basic and acidic residues" evidence="12">
    <location>
        <begin position="1508"/>
        <end position="1517"/>
    </location>
</feature>
<evidence type="ECO:0000256" key="4">
    <source>
        <dbReference type="ARBA" id="ARBA00022722"/>
    </source>
</evidence>
<feature type="region of interest" description="Disordered" evidence="12">
    <location>
        <begin position="1493"/>
        <end position="1580"/>
    </location>
</feature>
<feature type="region of interest" description="Disordered" evidence="12">
    <location>
        <begin position="1046"/>
        <end position="1083"/>
    </location>
</feature>
<dbReference type="SMART" id="SM00279">
    <property type="entry name" value="HhH2"/>
    <property type="match status" value="1"/>
</dbReference>
<dbReference type="PROSITE" id="PS00841">
    <property type="entry name" value="XPG_1"/>
    <property type="match status" value="1"/>
</dbReference>
<dbReference type="GO" id="GO:0016788">
    <property type="term" value="F:hydrolase activity, acting on ester bonds"/>
    <property type="evidence" value="ECO:0007669"/>
    <property type="project" value="InterPro"/>
</dbReference>
<evidence type="ECO:0000256" key="12">
    <source>
        <dbReference type="SAM" id="MobiDB-lite"/>
    </source>
</evidence>
<dbReference type="Pfam" id="PF00867">
    <property type="entry name" value="XPG_I"/>
    <property type="match status" value="1"/>
</dbReference>
<dbReference type="PROSITE" id="PS00842">
    <property type="entry name" value="XPG_2"/>
    <property type="match status" value="1"/>
</dbReference>
<dbReference type="GO" id="GO:0003697">
    <property type="term" value="F:single-stranded DNA binding"/>
    <property type="evidence" value="ECO:0007669"/>
    <property type="project" value="InterPro"/>
</dbReference>
<dbReference type="SMART" id="SM00484">
    <property type="entry name" value="XPGI"/>
    <property type="match status" value="1"/>
</dbReference>
<evidence type="ECO:0000259" key="13">
    <source>
        <dbReference type="SMART" id="SM00484"/>
    </source>
</evidence>
<dbReference type="InterPro" id="IPR006086">
    <property type="entry name" value="XPG-I_dom"/>
</dbReference>
<comment type="similarity">
    <text evidence="3">Belongs to the XPG/RAD2 endonuclease family. XPG subfamily.</text>
</comment>
<dbReference type="PANTHER" id="PTHR16171">
    <property type="entry name" value="DNA REPAIR PROTEIN COMPLEMENTING XP-G CELLS-RELATED"/>
    <property type="match status" value="1"/>
</dbReference>
<dbReference type="FunFam" id="3.40.50.1010:FF:000031">
    <property type="entry name" value="DNA repair protein UVH3"/>
    <property type="match status" value="1"/>
</dbReference>
<dbReference type="InterPro" id="IPR036279">
    <property type="entry name" value="5-3_exonuclease_C_sf"/>
</dbReference>
<dbReference type="Gene3D" id="1.10.150.20">
    <property type="entry name" value="5' to 3' exonuclease, C-terminal subdomain"/>
    <property type="match status" value="1"/>
</dbReference>
<feature type="compositionally biased region" description="Basic and acidic residues" evidence="12">
    <location>
        <begin position="1386"/>
        <end position="1419"/>
    </location>
</feature>
<dbReference type="InterPro" id="IPR001044">
    <property type="entry name" value="XPG/Rad2_eukaryotes"/>
</dbReference>
<dbReference type="InterPro" id="IPR019974">
    <property type="entry name" value="XPG_CS"/>
</dbReference>
<feature type="compositionally biased region" description="Polar residues" evidence="12">
    <location>
        <begin position="381"/>
        <end position="394"/>
    </location>
</feature>
<dbReference type="SMART" id="SM00485">
    <property type="entry name" value="XPGN"/>
    <property type="match status" value="1"/>
</dbReference>
<dbReference type="CDD" id="cd09904">
    <property type="entry name" value="H3TH_XPG"/>
    <property type="match status" value="1"/>
</dbReference>
<keyword evidence="6" id="KW-0255">Endonuclease</keyword>
<dbReference type="Pfam" id="PF00752">
    <property type="entry name" value="XPG_N"/>
    <property type="match status" value="1"/>
</dbReference>
<comment type="cofactor">
    <cofactor evidence="1">
        <name>Mg(2+)</name>
        <dbReference type="ChEBI" id="CHEBI:18420"/>
    </cofactor>
</comment>
<dbReference type="FunFam" id="3.40.50.1010:FF:000029">
    <property type="entry name" value="DNA repair protein UVH3"/>
    <property type="match status" value="1"/>
</dbReference>